<evidence type="ECO:0000313" key="2">
    <source>
        <dbReference type="Proteomes" id="UP001300763"/>
    </source>
</evidence>
<dbReference type="EMBL" id="JAQZAO010000004">
    <property type="protein sequence ID" value="MDD7965676.1"/>
    <property type="molecule type" value="Genomic_DNA"/>
</dbReference>
<reference evidence="1 2" key="1">
    <citation type="submission" date="2023-02" db="EMBL/GenBank/DDBJ databases">
        <title>Genome sequencing required for Actinomycetospora new species description.</title>
        <authorList>
            <person name="Saimee Y."/>
            <person name="Duangmal K."/>
        </authorList>
    </citation>
    <scope>NUCLEOTIDE SEQUENCE [LARGE SCALE GENOMIC DNA]</scope>
    <source>
        <strain evidence="1 2">DW7H6</strain>
    </source>
</reference>
<organism evidence="1 2">
    <name type="scientific">Actinomycetospora lemnae</name>
    <dbReference type="NCBI Taxonomy" id="3019891"/>
    <lineage>
        <taxon>Bacteria</taxon>
        <taxon>Bacillati</taxon>
        <taxon>Actinomycetota</taxon>
        <taxon>Actinomycetes</taxon>
        <taxon>Pseudonocardiales</taxon>
        <taxon>Pseudonocardiaceae</taxon>
        <taxon>Actinomycetospora</taxon>
    </lineage>
</organism>
<sequence length="101" mass="10047">MPDLDVDTRALEEARTVVAGESGRMPGLADGLGATPLPDFGGLAASAALRDAVAALTRALAADLEAAGARLGDADRALDATMQLMPETDQVAADSLSPAGS</sequence>
<evidence type="ECO:0008006" key="3">
    <source>
        <dbReference type="Google" id="ProtNLM"/>
    </source>
</evidence>
<comment type="caution">
    <text evidence="1">The sequence shown here is derived from an EMBL/GenBank/DDBJ whole genome shotgun (WGS) entry which is preliminary data.</text>
</comment>
<keyword evidence="2" id="KW-1185">Reference proteome</keyword>
<proteinExistence type="predicted"/>
<name>A0ABT5SSK1_9PSEU</name>
<gene>
    <name evidence="1" type="ORF">PGB27_09995</name>
</gene>
<accession>A0ABT5SSK1</accession>
<dbReference type="Proteomes" id="UP001300763">
    <property type="component" value="Unassembled WGS sequence"/>
</dbReference>
<protein>
    <recommendedName>
        <fullName evidence="3">Excreted virulence factor EspC (Type VII ESX diderm)</fullName>
    </recommendedName>
</protein>
<evidence type="ECO:0000313" key="1">
    <source>
        <dbReference type="EMBL" id="MDD7965676.1"/>
    </source>
</evidence>
<dbReference type="RefSeq" id="WP_274200221.1">
    <property type="nucleotide sequence ID" value="NZ_JAQZAO010000004.1"/>
</dbReference>